<evidence type="ECO:0000313" key="2">
    <source>
        <dbReference type="Proteomes" id="UP000269019"/>
    </source>
</evidence>
<sequence length="71" mass="7804">MNPIHSVSSKRGQQGIAVHRKLETNGNVKALSEKSTVRVVWCGPNCCSSSHAQNFLAFLVWPHGDAVTRYP</sequence>
<organism evidence="1 2">
    <name type="scientific">Corynebacterium choanae</name>
    <dbReference type="NCBI Taxonomy" id="1862358"/>
    <lineage>
        <taxon>Bacteria</taxon>
        <taxon>Bacillati</taxon>
        <taxon>Actinomycetota</taxon>
        <taxon>Actinomycetes</taxon>
        <taxon>Mycobacteriales</taxon>
        <taxon>Corynebacteriaceae</taxon>
        <taxon>Corynebacterium</taxon>
    </lineage>
</organism>
<dbReference type="EMBL" id="CP033896">
    <property type="protein sequence ID" value="AZA14093.1"/>
    <property type="molecule type" value="Genomic_DNA"/>
</dbReference>
<dbReference type="AlphaFoldDB" id="A0A3G6J8J2"/>
<reference evidence="1 2" key="1">
    <citation type="submission" date="2018-11" db="EMBL/GenBank/DDBJ databases">
        <authorList>
            <person name="Kleinhagauer T."/>
            <person name="Glaeser S.P."/>
            <person name="Spergser J."/>
            <person name="Ruckert C."/>
            <person name="Kaempfer P."/>
            <person name="Busse H.-J."/>
        </authorList>
    </citation>
    <scope>NUCLEOTIDE SEQUENCE [LARGE SCALE GENOMIC DNA]</scope>
    <source>
        <strain evidence="1 2">200CH</strain>
    </source>
</reference>
<proteinExistence type="predicted"/>
<gene>
    <name evidence="1" type="ORF">CCHOA_08520</name>
</gene>
<protein>
    <submittedName>
        <fullName evidence="1">Uncharacterized protein</fullName>
    </submittedName>
</protein>
<dbReference type="KEGG" id="ccho:CCHOA_08520"/>
<name>A0A3G6J8J2_9CORY</name>
<keyword evidence="2" id="KW-1185">Reference proteome</keyword>
<evidence type="ECO:0000313" key="1">
    <source>
        <dbReference type="EMBL" id="AZA14093.1"/>
    </source>
</evidence>
<dbReference type="Proteomes" id="UP000269019">
    <property type="component" value="Chromosome"/>
</dbReference>
<accession>A0A3G6J8J2</accession>